<feature type="compositionally biased region" description="Gly residues" evidence="1">
    <location>
        <begin position="620"/>
        <end position="637"/>
    </location>
</feature>
<comment type="caution">
    <text evidence="2">The sequence shown here is derived from an EMBL/GenBank/DDBJ whole genome shotgun (WGS) entry which is preliminary data.</text>
</comment>
<protein>
    <submittedName>
        <fullName evidence="2">Uncharacterized protein</fullName>
    </submittedName>
</protein>
<feature type="compositionally biased region" description="Low complexity" evidence="1">
    <location>
        <begin position="836"/>
        <end position="854"/>
    </location>
</feature>
<feature type="compositionally biased region" description="Low complexity" evidence="1">
    <location>
        <begin position="988"/>
        <end position="1007"/>
    </location>
</feature>
<dbReference type="OrthoDB" id="3259498at2759"/>
<feature type="compositionally biased region" description="Pro residues" evidence="1">
    <location>
        <begin position="33"/>
        <end position="45"/>
    </location>
</feature>
<evidence type="ECO:0000256" key="1">
    <source>
        <dbReference type="SAM" id="MobiDB-lite"/>
    </source>
</evidence>
<feature type="region of interest" description="Disordered" evidence="1">
    <location>
        <begin position="739"/>
        <end position="758"/>
    </location>
</feature>
<evidence type="ECO:0000313" key="3">
    <source>
        <dbReference type="Proteomes" id="UP000284706"/>
    </source>
</evidence>
<feature type="compositionally biased region" description="Basic residues" evidence="1">
    <location>
        <begin position="1013"/>
        <end position="1024"/>
    </location>
</feature>
<feature type="region of interest" description="Disordered" evidence="1">
    <location>
        <begin position="186"/>
        <end position="205"/>
    </location>
</feature>
<feature type="compositionally biased region" description="Basic residues" evidence="1">
    <location>
        <begin position="46"/>
        <end position="58"/>
    </location>
</feature>
<dbReference type="AlphaFoldDB" id="A0A409VKC9"/>
<accession>A0A409VKC9</accession>
<feature type="region of interest" description="Disordered" evidence="1">
    <location>
        <begin position="611"/>
        <end position="650"/>
    </location>
</feature>
<feature type="compositionally biased region" description="Polar residues" evidence="1">
    <location>
        <begin position="1076"/>
        <end position="1086"/>
    </location>
</feature>
<reference evidence="2 3" key="1">
    <citation type="journal article" date="2018" name="Evol. Lett.">
        <title>Horizontal gene cluster transfer increased hallucinogenic mushroom diversity.</title>
        <authorList>
            <person name="Reynolds H.T."/>
            <person name="Vijayakumar V."/>
            <person name="Gluck-Thaler E."/>
            <person name="Korotkin H.B."/>
            <person name="Matheny P.B."/>
            <person name="Slot J.C."/>
        </authorList>
    </citation>
    <scope>NUCLEOTIDE SEQUENCE [LARGE SCALE GENOMIC DNA]</scope>
    <source>
        <strain evidence="2 3">SRW20</strain>
    </source>
</reference>
<feature type="compositionally biased region" description="Acidic residues" evidence="1">
    <location>
        <begin position="495"/>
        <end position="512"/>
    </location>
</feature>
<feature type="compositionally biased region" description="Basic and acidic residues" evidence="1">
    <location>
        <begin position="20"/>
        <end position="32"/>
    </location>
</feature>
<feature type="region of interest" description="Disordered" evidence="1">
    <location>
        <begin position="811"/>
        <end position="858"/>
    </location>
</feature>
<feature type="compositionally biased region" description="Basic residues" evidence="1">
    <location>
        <begin position="1059"/>
        <end position="1075"/>
    </location>
</feature>
<organism evidence="2 3">
    <name type="scientific">Gymnopilus dilepis</name>
    <dbReference type="NCBI Taxonomy" id="231916"/>
    <lineage>
        <taxon>Eukaryota</taxon>
        <taxon>Fungi</taxon>
        <taxon>Dikarya</taxon>
        <taxon>Basidiomycota</taxon>
        <taxon>Agaricomycotina</taxon>
        <taxon>Agaricomycetes</taxon>
        <taxon>Agaricomycetidae</taxon>
        <taxon>Agaricales</taxon>
        <taxon>Agaricineae</taxon>
        <taxon>Hymenogastraceae</taxon>
        <taxon>Gymnopilus</taxon>
    </lineage>
</organism>
<sequence length="1100" mass="117157">MNVAETTSDYANGGYNSASDSHHSDAEGEEAHLPPPPAPVPQPKPAPKKRGRPPKHLSRQQPAASAAPPHSSLSPPYKPLNPKSAAPGKQKQAHHKRSSSTKTKVRQNLKARRASLVKKAGKKRRALTSDEEDSSSESESALSDHQYVHPHAHMHMDAYAHTRAPYMQEEDDMSSSLFPTFVSASALSSMSSDNSDSSSLSDFDSDASLVKEEENFIIADVHEKARLKRELLGGDDPLLHGQRKRSARNSDWVVRPRKKSVGPSDAENGMDVDSDATEDEDDDDDEDEDDEGDDDETEEDTVMMAVPPPVSVSAQSQGEEEDDTDDHRRRYVGFATGWSEDEESGVDAELFFANLLDSESSSSDSDSDSPNPLQPAFSLGEDGDQSDISCTSECTEGGFTRRRAALESLPFEVTESWDGQIVFTNGAHDNSVQGIIDIEFEADASRFVMESSASPGVSDDEVEGAARRRDRRRGHAHQPSSLGFGYGLGFTSSDSDVDMLSEGGYEEEDPEGELGSGDTTDEELVGADDLPNERAMRLFSLPLSVSAINPLSTVSTPNVSPGGGAGGRGRRGRREREKEMREKRIRMWGREGVSASDILQGRVVFWDEDEEEMEWDGDGDGSSGEEGRRGGAFGGRNGSEERRTPAGPRKGVFVHCAETRQAVIGDERKGDEVPSPHPRFTTLGSLPFDPFPLSFAGERCAHTVSPQVEHLLRRHLLQSLNASTSSPLPLSIDGSSSVLGSPSSSIITSGAAGSSNTLGDDRSPLELLLSSAAAAVGAEDGAGGVGGVSEGASMQAEAEAIELGDVLEASFLDDPEPEPASSSAAANQEGADTQMTNESNACTTPTTTTSTSNTQAQDEAGVKNLSRWDLISVGAFRQSTQIGHLHTPGSSADFGSAIKSSPLSAVLWQNGGASAIVGSSSSHVLGHGHVNAHGHLGHGHPVGTGGARQVPGAGLIKGKGSKLAKRRRIMMGGGGSAMSSPLILPVGSSSSPTHPSASSPSASTSTSLVPYKEHKHHHKEHHHQRDSNQNNQNHTRKESRRERKLLKKRSSGGPVHAPHLAHSHHGHAFHTHHQHLPNSKMRSVSGAQRMGLGGVPPLNL</sequence>
<feature type="compositionally biased region" description="Polar residues" evidence="1">
    <location>
        <begin position="1"/>
        <end position="19"/>
    </location>
</feature>
<feature type="compositionally biased region" description="Basic residues" evidence="1">
    <location>
        <begin position="91"/>
        <end position="126"/>
    </location>
</feature>
<feature type="compositionally biased region" description="Low complexity" evidence="1">
    <location>
        <begin position="62"/>
        <end position="75"/>
    </location>
</feature>
<dbReference type="Proteomes" id="UP000284706">
    <property type="component" value="Unassembled WGS sequence"/>
</dbReference>
<dbReference type="EMBL" id="NHYE01005625">
    <property type="protein sequence ID" value="PPQ66666.1"/>
    <property type="molecule type" value="Genomic_DNA"/>
</dbReference>
<feature type="region of interest" description="Disordered" evidence="1">
    <location>
        <begin position="554"/>
        <end position="581"/>
    </location>
</feature>
<proteinExistence type="predicted"/>
<keyword evidence="3" id="KW-1185">Reference proteome</keyword>
<evidence type="ECO:0000313" key="2">
    <source>
        <dbReference type="EMBL" id="PPQ66666.1"/>
    </source>
</evidence>
<feature type="region of interest" description="Disordered" evidence="1">
    <location>
        <begin position="357"/>
        <end position="396"/>
    </location>
</feature>
<dbReference type="InParanoid" id="A0A409VKC9"/>
<feature type="compositionally biased region" description="Acidic residues" evidence="1">
    <location>
        <begin position="268"/>
        <end position="301"/>
    </location>
</feature>
<feature type="region of interest" description="Disordered" evidence="1">
    <location>
        <begin position="1"/>
        <end position="156"/>
    </location>
</feature>
<feature type="compositionally biased region" description="Basic residues" evidence="1">
    <location>
        <begin position="959"/>
        <end position="969"/>
    </location>
</feature>
<dbReference type="STRING" id="231916.A0A409VKC9"/>
<name>A0A409VKC9_9AGAR</name>
<feature type="region of interest" description="Disordered" evidence="1">
    <location>
        <begin position="450"/>
        <end position="525"/>
    </location>
</feature>
<feature type="compositionally biased region" description="Low complexity" evidence="1">
    <location>
        <begin position="739"/>
        <end position="755"/>
    </location>
</feature>
<feature type="region of interest" description="Disordered" evidence="1">
    <location>
        <begin position="233"/>
        <end position="345"/>
    </location>
</feature>
<gene>
    <name evidence="2" type="ORF">CVT26_009420</name>
</gene>
<feature type="region of interest" description="Disordered" evidence="1">
    <location>
        <begin position="938"/>
        <end position="1100"/>
    </location>
</feature>